<dbReference type="SUPFAM" id="SSF161187">
    <property type="entry name" value="YfgJ-like"/>
    <property type="match status" value="1"/>
</dbReference>
<feature type="transmembrane region" description="Helical" evidence="1">
    <location>
        <begin position="184"/>
        <end position="205"/>
    </location>
</feature>
<evidence type="ECO:0008006" key="4">
    <source>
        <dbReference type="Google" id="ProtNLM"/>
    </source>
</evidence>
<proteinExistence type="predicted"/>
<keyword evidence="1" id="KW-0472">Membrane</keyword>
<reference evidence="2 3" key="1">
    <citation type="submission" date="2023-03" db="EMBL/GenBank/DDBJ databases">
        <title>Paludisphaera mucosa sp. nov. a novel planctomycete from northern fen.</title>
        <authorList>
            <person name="Ivanova A."/>
        </authorList>
    </citation>
    <scope>NUCLEOTIDE SEQUENCE [LARGE SCALE GENOMIC DNA]</scope>
    <source>
        <strain evidence="2 3">Pla2</strain>
    </source>
</reference>
<keyword evidence="1" id="KW-1133">Transmembrane helix</keyword>
<keyword evidence="1" id="KW-0812">Transmembrane</keyword>
<evidence type="ECO:0000313" key="2">
    <source>
        <dbReference type="EMBL" id="MDG3004034.1"/>
    </source>
</evidence>
<dbReference type="EMBL" id="JARRAG010000002">
    <property type="protein sequence ID" value="MDG3004034.1"/>
    <property type="molecule type" value="Genomic_DNA"/>
</dbReference>
<organism evidence="2 3">
    <name type="scientific">Paludisphaera mucosa</name>
    <dbReference type="NCBI Taxonomy" id="3030827"/>
    <lineage>
        <taxon>Bacteria</taxon>
        <taxon>Pseudomonadati</taxon>
        <taxon>Planctomycetota</taxon>
        <taxon>Planctomycetia</taxon>
        <taxon>Isosphaerales</taxon>
        <taxon>Isosphaeraceae</taxon>
        <taxon>Paludisphaera</taxon>
    </lineage>
</organism>
<accession>A0ABT6F910</accession>
<sequence>MRTTPTRIPGYCPTCRRTVAKADPSKLCAHCGDRIVPQGYCPVCEGFQLGGDGAVCRKHDVPLEAAPPTSSGVDAAGPWVEVAHYPDAMDCQPLRIRLEAEGIPTTIDGERMGSRSMYAIATGGVVLRVPQSLAGDARVILSQTWSKDSAELGIEDDDWDDLDDDGLGASEQDDRSWRGLSLKIVAAGLLIEAVYFVYATVKFFLRVGEG</sequence>
<gene>
    <name evidence="2" type="ORF">PZE19_09640</name>
</gene>
<evidence type="ECO:0000256" key="1">
    <source>
        <dbReference type="SAM" id="Phobius"/>
    </source>
</evidence>
<dbReference type="Proteomes" id="UP001216907">
    <property type="component" value="Unassembled WGS sequence"/>
</dbReference>
<name>A0ABT6F910_9BACT</name>
<keyword evidence="3" id="KW-1185">Reference proteome</keyword>
<comment type="caution">
    <text evidence="2">The sequence shown here is derived from an EMBL/GenBank/DDBJ whole genome shotgun (WGS) entry which is preliminary data.</text>
</comment>
<evidence type="ECO:0000313" key="3">
    <source>
        <dbReference type="Proteomes" id="UP001216907"/>
    </source>
</evidence>
<dbReference type="RefSeq" id="WP_277860396.1">
    <property type="nucleotide sequence ID" value="NZ_JARRAG010000002.1"/>
</dbReference>
<protein>
    <recommendedName>
        <fullName evidence="4">DUF2007 domain-containing protein</fullName>
    </recommendedName>
</protein>